<organism evidence="3 4">
    <name type="scientific">Dispira parvispora</name>
    <dbReference type="NCBI Taxonomy" id="1520584"/>
    <lineage>
        <taxon>Eukaryota</taxon>
        <taxon>Fungi</taxon>
        <taxon>Fungi incertae sedis</taxon>
        <taxon>Zoopagomycota</taxon>
        <taxon>Kickxellomycotina</taxon>
        <taxon>Dimargaritomycetes</taxon>
        <taxon>Dimargaritales</taxon>
        <taxon>Dimargaritaceae</taxon>
        <taxon>Dispira</taxon>
    </lineage>
</organism>
<dbReference type="Pfam" id="PF08389">
    <property type="entry name" value="Xpo1"/>
    <property type="match status" value="1"/>
</dbReference>
<dbReference type="GO" id="GO:0031267">
    <property type="term" value="F:small GTPase binding"/>
    <property type="evidence" value="ECO:0007669"/>
    <property type="project" value="InterPro"/>
</dbReference>
<protein>
    <submittedName>
        <fullName evidence="3">Karyopherin</fullName>
    </submittedName>
</protein>
<dbReference type="GO" id="GO:0006611">
    <property type="term" value="P:protein export from nucleus"/>
    <property type="evidence" value="ECO:0007669"/>
    <property type="project" value="InterPro"/>
</dbReference>
<dbReference type="SMART" id="SM00913">
    <property type="entry name" value="IBN_N"/>
    <property type="match status" value="1"/>
</dbReference>
<dbReference type="SUPFAM" id="SSF48371">
    <property type="entry name" value="ARM repeat"/>
    <property type="match status" value="1"/>
</dbReference>
<dbReference type="GO" id="GO:0005737">
    <property type="term" value="C:cytoplasm"/>
    <property type="evidence" value="ECO:0007669"/>
    <property type="project" value="TreeGrafter"/>
</dbReference>
<dbReference type="InterPro" id="IPR013598">
    <property type="entry name" value="Exportin-1/Importin-b-like"/>
</dbReference>
<dbReference type="InterPro" id="IPR011989">
    <property type="entry name" value="ARM-like"/>
</dbReference>
<comment type="similarity">
    <text evidence="1">Belongs to the exportin family.</text>
</comment>
<comment type="caution">
    <text evidence="3">The sequence shown here is derived from an EMBL/GenBank/DDBJ whole genome shotgun (WGS) entry which is preliminary data.</text>
</comment>
<evidence type="ECO:0000313" key="4">
    <source>
        <dbReference type="Proteomes" id="UP001150925"/>
    </source>
</evidence>
<proteinExistence type="inferred from homology"/>
<dbReference type="InterPro" id="IPR016024">
    <property type="entry name" value="ARM-type_fold"/>
</dbReference>
<dbReference type="Pfam" id="PF03810">
    <property type="entry name" value="IBN_N"/>
    <property type="match status" value="1"/>
</dbReference>
<dbReference type="InterPro" id="IPR001494">
    <property type="entry name" value="Importin-beta_N"/>
</dbReference>
<dbReference type="PANTHER" id="PTHR11223">
    <property type="entry name" value="EXPORTIN 1/5"/>
    <property type="match status" value="1"/>
</dbReference>
<dbReference type="EMBL" id="JANBPY010000318">
    <property type="protein sequence ID" value="KAJ1967555.1"/>
    <property type="molecule type" value="Genomic_DNA"/>
</dbReference>
<accession>A0A9W8AU84</accession>
<name>A0A9W8AU84_9FUNG</name>
<evidence type="ECO:0000259" key="2">
    <source>
        <dbReference type="SMART" id="SM00913"/>
    </source>
</evidence>
<evidence type="ECO:0000256" key="1">
    <source>
        <dbReference type="ARBA" id="ARBA00009466"/>
    </source>
</evidence>
<feature type="domain" description="Importin N-terminal" evidence="2">
    <location>
        <begin position="30"/>
        <end position="100"/>
    </location>
</feature>
<sequence>MDTQVINQLVQALEIIHAGPGVTSAQRKQAEELCEKARESPDAALYGHYLAHKAQNYPDAVRHFGLTLVENTVRYHWDNNNYTDAHRLQIRDAVVQLATEGLRGIDQEKLFIREKVAQVFTAVAERLWPQQWPDMDQLLRTMYTASPSTQEIALMTLRNLADDLGVFEDPLAMLRKTDLTNALICVLLSSETMQAAYPKGVKVQGSRSVALMQPENNNEGWLRRWVTTIREFHSELVRSDYILSPVSAILLKAHFEALKSTLNLAHLKGLLDIHWPTWLADYLQLARYPELQLLACDLWLVLSNRHFADVADRHEFFSQWMNPEILTRWSAIYAGYHQTDAKDDSETATVGLRFVEGTCDMVMNHLCHKSNRSQAPAHFQNLVELMLAMAESPNTLIASQAIGFWATAYKHRTVRQWLKESVPLPRILMSCINMAIRCGTILHLYTVDPEEELLPEFDSLNALRNYFLSTRLRSLDVIQVAITLSPGDTLPWLSEQLRQVFAKPIGSDFDVEQETGLFIANSLMETHLGTKLDTTAQNTVDSIKDSLCEKLIEFSPTNEALLLRQLQTLTAFNSVFQRQTRLLFSFLDKVFSMMLSAEPEYTENSANGLPRNLEAFQVQRKCATTLVKLALLIPDTFLSCYPQVSEAANRILNDERMPQSNKFHIYDFLLTICFRSSAPLDDKLMVASSIIDPFVEKWSALSAMCESQENFLELLGVYYLGRVKDNIDDKEYATIRERRSDLLLALSVFFILARRTISTRKHDTPDYPMVWQRYLPTVLPQLLLVIHQIHTLWDRKFLTGLGPDFSCLVDMSEFEKRAIVNNESFTQLGRKAEAKAGLHQARTRLQTALRAIRSWLDLTRETSYELLGYLVSLDQCYEIDPNLSHISKYVFGEATFISNYHWKFLINNVVVPAAMESPSRYYDTFLPHLLGPLVKFMHDKLSNEWQALMKRGLFLNTPEEQERFNTGAVDIEDITDEIVTENMLRGVTKVWGDFLIKVLTMDYVPRDSPSGGNGTTAPKTPHPVVEYILTNQALSTALVEEMCFYVCLKDSMCSFLAVNTTLKMIPKWTEYPHLYQPLAYDLLRATFQALNDPYHADNQDVLIGLVVLIYTTFRRLTDLPCKVLCQVPGVTPQDVETFEQKLSSTTSNKEMKAICKMFLQGIVGVDRSKWFQKKVAATAKGMPRSVFNVSQAVLDTTKSSSVVDEDPLFNLADLMP</sequence>
<dbReference type="GO" id="GO:0042565">
    <property type="term" value="C:RNA nuclear export complex"/>
    <property type="evidence" value="ECO:0007669"/>
    <property type="project" value="TreeGrafter"/>
</dbReference>
<dbReference type="OrthoDB" id="2215036at2759"/>
<dbReference type="GO" id="GO:0005049">
    <property type="term" value="F:nuclear export signal receptor activity"/>
    <property type="evidence" value="ECO:0007669"/>
    <property type="project" value="InterPro"/>
</dbReference>
<reference evidence="3" key="1">
    <citation type="submission" date="2022-07" db="EMBL/GenBank/DDBJ databases">
        <title>Phylogenomic reconstructions and comparative analyses of Kickxellomycotina fungi.</title>
        <authorList>
            <person name="Reynolds N.K."/>
            <person name="Stajich J.E."/>
            <person name="Barry K."/>
            <person name="Grigoriev I.V."/>
            <person name="Crous P."/>
            <person name="Smith M.E."/>
        </authorList>
    </citation>
    <scope>NUCLEOTIDE SEQUENCE</scope>
    <source>
        <strain evidence="3">RSA 1196</strain>
    </source>
</reference>
<dbReference type="InterPro" id="IPR045065">
    <property type="entry name" value="XPO1/5"/>
</dbReference>
<dbReference type="Proteomes" id="UP001150925">
    <property type="component" value="Unassembled WGS sequence"/>
</dbReference>
<dbReference type="Gene3D" id="1.25.10.10">
    <property type="entry name" value="Leucine-rich Repeat Variant"/>
    <property type="match status" value="1"/>
</dbReference>
<evidence type="ECO:0000313" key="3">
    <source>
        <dbReference type="EMBL" id="KAJ1967555.1"/>
    </source>
</evidence>
<dbReference type="GO" id="GO:0003723">
    <property type="term" value="F:RNA binding"/>
    <property type="evidence" value="ECO:0007669"/>
    <property type="project" value="TreeGrafter"/>
</dbReference>
<gene>
    <name evidence="3" type="primary">MSN5</name>
    <name evidence="3" type="ORF">IWQ62_001785</name>
</gene>
<dbReference type="Pfam" id="PF19273">
    <property type="entry name" value="Exportin-5"/>
    <property type="match status" value="1"/>
</dbReference>
<dbReference type="InterPro" id="IPR045478">
    <property type="entry name" value="Exportin-5_C"/>
</dbReference>
<dbReference type="AlphaFoldDB" id="A0A9W8AU84"/>
<keyword evidence="4" id="KW-1185">Reference proteome</keyword>
<dbReference type="PANTHER" id="PTHR11223:SF3">
    <property type="entry name" value="EXPORTIN-5"/>
    <property type="match status" value="1"/>
</dbReference>
<dbReference type="GO" id="GO:0006405">
    <property type="term" value="P:RNA export from nucleus"/>
    <property type="evidence" value="ECO:0007669"/>
    <property type="project" value="TreeGrafter"/>
</dbReference>
<dbReference type="GO" id="GO:0005634">
    <property type="term" value="C:nucleus"/>
    <property type="evidence" value="ECO:0007669"/>
    <property type="project" value="TreeGrafter"/>
</dbReference>